<dbReference type="Gene3D" id="3.30.200.20">
    <property type="entry name" value="Phosphorylase Kinase, domain 1"/>
    <property type="match status" value="1"/>
</dbReference>
<dbReference type="GO" id="GO:0047992">
    <property type="term" value="F:hydroxylysine kinase activity"/>
    <property type="evidence" value="ECO:0007669"/>
    <property type="project" value="UniProtKB-EC"/>
</dbReference>
<organism evidence="11 12">
    <name type="scientific">Oedothorax gibbosus</name>
    <dbReference type="NCBI Taxonomy" id="931172"/>
    <lineage>
        <taxon>Eukaryota</taxon>
        <taxon>Metazoa</taxon>
        <taxon>Ecdysozoa</taxon>
        <taxon>Arthropoda</taxon>
        <taxon>Chelicerata</taxon>
        <taxon>Arachnida</taxon>
        <taxon>Araneae</taxon>
        <taxon>Araneomorphae</taxon>
        <taxon>Entelegynae</taxon>
        <taxon>Araneoidea</taxon>
        <taxon>Linyphiidae</taxon>
        <taxon>Erigoninae</taxon>
        <taxon>Oedothorax</taxon>
    </lineage>
</organism>
<dbReference type="InterPro" id="IPR050249">
    <property type="entry name" value="Pseudomonas-type_ThrB"/>
</dbReference>
<dbReference type="InterPro" id="IPR011009">
    <property type="entry name" value="Kinase-like_dom_sf"/>
</dbReference>
<keyword evidence="4" id="KW-0808">Transferase</keyword>
<dbReference type="InterPro" id="IPR002575">
    <property type="entry name" value="Aminoglycoside_PTrfase"/>
</dbReference>
<sequence length="390" mass="44476">MSNTEPSNSEVLGKIISEMFKPHVSKELAIELASRLYGFEVTEIKPLNSFSDQNFLIKVSKHHQNPHIEEISDEGYVLKIINTYKSKMENHFESVHAGIIHLFKKGLRVPLPIKNLEGKTWTLERVPLQEKEERKANKDMKCGIHLLTYIPGVPMATFKNTADNFFEWGKLLAEFHSALEDLDCPSLKTKDIFSNVKFFSNVGAFLESQEDQELKTLVHNVLERYPSELLVHLNNVPQGYLHGDFNDHNVLAQLKHSAAAAEYRADGILDFDDLHYGALVWDLGLMLGHVPMVDKDIDDLEAAGHAVAGYRSVRHLNELEMSLVKICMECRLSMMTFVSIATKDDPNNSYIQLLAATEPKRNMLKRLAKINVDELLDIWNRTFRKHNIIA</sequence>
<evidence type="ECO:0000256" key="1">
    <source>
        <dbReference type="ARBA" id="ARBA00004496"/>
    </source>
</evidence>
<comment type="subcellular location">
    <subcellularLocation>
        <location evidence="1">Cytoplasm</location>
    </subcellularLocation>
</comment>
<dbReference type="Proteomes" id="UP000827092">
    <property type="component" value="Unassembled WGS sequence"/>
</dbReference>
<dbReference type="Gene3D" id="3.90.1200.10">
    <property type="match status" value="1"/>
</dbReference>
<dbReference type="PANTHER" id="PTHR21064">
    <property type="entry name" value="AMINOGLYCOSIDE PHOSPHOTRANSFERASE DOMAIN-CONTAINING PROTEIN-RELATED"/>
    <property type="match status" value="1"/>
</dbReference>
<dbReference type="Pfam" id="PF01636">
    <property type="entry name" value="APH"/>
    <property type="match status" value="1"/>
</dbReference>
<comment type="similarity">
    <text evidence="2">Belongs to the aminoglycoside phosphotransferase family.</text>
</comment>
<evidence type="ECO:0000259" key="10">
    <source>
        <dbReference type="Pfam" id="PF01636"/>
    </source>
</evidence>
<keyword evidence="3" id="KW-0963">Cytoplasm</keyword>
<protein>
    <recommendedName>
        <fullName evidence="9">Hydroxylysine kinase</fullName>
        <ecNumber evidence="8">2.7.1.81</ecNumber>
    </recommendedName>
</protein>
<dbReference type="EMBL" id="JAFNEN010000052">
    <property type="protein sequence ID" value="KAG8197624.1"/>
    <property type="molecule type" value="Genomic_DNA"/>
</dbReference>
<keyword evidence="5" id="KW-0418">Kinase</keyword>
<evidence type="ECO:0000256" key="7">
    <source>
        <dbReference type="ARBA" id="ARBA00037368"/>
    </source>
</evidence>
<name>A0AAV6VLV4_9ARAC</name>
<dbReference type="EC" id="2.7.1.81" evidence="8"/>
<dbReference type="SUPFAM" id="SSF56112">
    <property type="entry name" value="Protein kinase-like (PK-like)"/>
    <property type="match status" value="1"/>
</dbReference>
<evidence type="ECO:0000313" key="12">
    <source>
        <dbReference type="Proteomes" id="UP000827092"/>
    </source>
</evidence>
<evidence type="ECO:0000313" key="11">
    <source>
        <dbReference type="EMBL" id="KAG8197624.1"/>
    </source>
</evidence>
<evidence type="ECO:0000256" key="8">
    <source>
        <dbReference type="ARBA" id="ARBA00038873"/>
    </source>
</evidence>
<evidence type="ECO:0000256" key="9">
    <source>
        <dbReference type="ARBA" id="ARBA00040505"/>
    </source>
</evidence>
<accession>A0AAV6VLV4</accession>
<proteinExistence type="inferred from homology"/>
<dbReference type="GO" id="GO:0005737">
    <property type="term" value="C:cytoplasm"/>
    <property type="evidence" value="ECO:0007669"/>
    <property type="project" value="UniProtKB-SubCell"/>
</dbReference>
<dbReference type="PANTHER" id="PTHR21064:SF1">
    <property type="entry name" value="HYDROXYLYSINE KINASE"/>
    <property type="match status" value="1"/>
</dbReference>
<feature type="domain" description="Aminoglycoside phosphotransferase" evidence="10">
    <location>
        <begin position="75"/>
        <end position="315"/>
    </location>
</feature>
<keyword evidence="12" id="KW-1185">Reference proteome</keyword>
<gene>
    <name evidence="11" type="ORF">JTE90_001555</name>
</gene>
<evidence type="ECO:0000256" key="4">
    <source>
        <dbReference type="ARBA" id="ARBA00022679"/>
    </source>
</evidence>
<comment type="caution">
    <text evidence="11">The sequence shown here is derived from an EMBL/GenBank/DDBJ whole genome shotgun (WGS) entry which is preliminary data.</text>
</comment>
<evidence type="ECO:0000256" key="3">
    <source>
        <dbReference type="ARBA" id="ARBA00022490"/>
    </source>
</evidence>
<evidence type="ECO:0000256" key="2">
    <source>
        <dbReference type="ARBA" id="ARBA00006219"/>
    </source>
</evidence>
<dbReference type="AlphaFoldDB" id="A0AAV6VLV4"/>
<reference evidence="11 12" key="1">
    <citation type="journal article" date="2022" name="Nat. Ecol. Evol.">
        <title>A masculinizing supergene underlies an exaggerated male reproductive morph in a spider.</title>
        <authorList>
            <person name="Hendrickx F."/>
            <person name="De Corte Z."/>
            <person name="Sonet G."/>
            <person name="Van Belleghem S.M."/>
            <person name="Kostlbacher S."/>
            <person name="Vangestel C."/>
        </authorList>
    </citation>
    <scope>NUCLEOTIDE SEQUENCE [LARGE SCALE GENOMIC DNA]</scope>
    <source>
        <strain evidence="11">W744_W776</strain>
    </source>
</reference>
<evidence type="ECO:0000256" key="6">
    <source>
        <dbReference type="ARBA" id="ARBA00036820"/>
    </source>
</evidence>
<evidence type="ECO:0000256" key="5">
    <source>
        <dbReference type="ARBA" id="ARBA00022777"/>
    </source>
</evidence>
<comment type="function">
    <text evidence="7">Catalyzes the GTP-dependent phosphorylation of 5-hydroxy-L-lysine.</text>
</comment>
<comment type="catalytic activity">
    <reaction evidence="6">
        <text>(5R)-5-hydroxy-L-lysine + GTP = (5R)-5-phosphooxy-L-lysine + GDP + H(+)</text>
        <dbReference type="Rhea" id="RHEA:19049"/>
        <dbReference type="ChEBI" id="CHEBI:15378"/>
        <dbReference type="ChEBI" id="CHEBI:37565"/>
        <dbReference type="ChEBI" id="CHEBI:57882"/>
        <dbReference type="ChEBI" id="CHEBI:58189"/>
        <dbReference type="ChEBI" id="CHEBI:58357"/>
        <dbReference type="EC" id="2.7.1.81"/>
    </reaction>
</comment>